<dbReference type="InterPro" id="IPR006439">
    <property type="entry name" value="HAD-SF_hydro_IA"/>
</dbReference>
<dbReference type="Pfam" id="PF13419">
    <property type="entry name" value="HAD_2"/>
    <property type="match status" value="1"/>
</dbReference>
<dbReference type="PANTHER" id="PTHR43434">
    <property type="entry name" value="PHOSPHOGLYCOLATE PHOSPHATASE"/>
    <property type="match status" value="1"/>
</dbReference>
<dbReference type="SFLD" id="SFLDS00003">
    <property type="entry name" value="Haloacid_Dehalogenase"/>
    <property type="match status" value="1"/>
</dbReference>
<dbReference type="InterPro" id="IPR023198">
    <property type="entry name" value="PGP-like_dom2"/>
</dbReference>
<organism evidence="1">
    <name type="scientific">Pedobacter sp. KACC 23697</name>
    <dbReference type="NCBI Taxonomy" id="3149230"/>
    <lineage>
        <taxon>Bacteria</taxon>
        <taxon>Pseudomonadati</taxon>
        <taxon>Bacteroidota</taxon>
        <taxon>Sphingobacteriia</taxon>
        <taxon>Sphingobacteriales</taxon>
        <taxon>Sphingobacteriaceae</taxon>
        <taxon>Pedobacter</taxon>
    </lineage>
</organism>
<dbReference type="EMBL" id="CP157485">
    <property type="protein sequence ID" value="XBO49283.1"/>
    <property type="molecule type" value="Genomic_DNA"/>
</dbReference>
<dbReference type="InterPro" id="IPR050155">
    <property type="entry name" value="HAD-like_hydrolase_sf"/>
</dbReference>
<dbReference type="InterPro" id="IPR041492">
    <property type="entry name" value="HAD_2"/>
</dbReference>
<dbReference type="GO" id="GO:0005829">
    <property type="term" value="C:cytosol"/>
    <property type="evidence" value="ECO:0007669"/>
    <property type="project" value="TreeGrafter"/>
</dbReference>
<dbReference type="GO" id="GO:0006281">
    <property type="term" value="P:DNA repair"/>
    <property type="evidence" value="ECO:0007669"/>
    <property type="project" value="TreeGrafter"/>
</dbReference>
<dbReference type="RefSeq" id="WP_406826610.1">
    <property type="nucleotide sequence ID" value="NZ_CP157485.1"/>
</dbReference>
<dbReference type="NCBIfam" id="TIGR01509">
    <property type="entry name" value="HAD-SF-IA-v3"/>
    <property type="match status" value="1"/>
</dbReference>
<protein>
    <submittedName>
        <fullName evidence="1">Phosphonatase-like hydrolase</fullName>
    </submittedName>
</protein>
<sequence>MYPKIKMVVLDMAGTTVNENNLVYKTLMNAIHVAGFCITLDQILAIAAGKEKKEAIRAVLQTYEGSFDEEMVLTIYQEFIEKLSEAYQTEEILPQPGAIELFEILRKEDIISILNTGYDRATAEAILKKLGWKAGADFDTMITASEVKRNRPEPDMVLLAMKQHGITDGQSVVKIGDSGIDIEEGKNAGCRLSIGITTGAHTRKQLEAAKPDAVIDHLMDVLPLIKNRSSQKVQDAVAGE</sequence>
<keyword evidence="1" id="KW-0378">Hydrolase</keyword>
<dbReference type="PANTHER" id="PTHR43434:SF19">
    <property type="entry name" value="PHOSPHONOACETALDEHYDE HYDROLASE"/>
    <property type="match status" value="1"/>
</dbReference>
<dbReference type="SUPFAM" id="SSF56784">
    <property type="entry name" value="HAD-like"/>
    <property type="match status" value="1"/>
</dbReference>
<accession>A0AAU7K9U8</accession>
<dbReference type="InterPro" id="IPR022468">
    <property type="entry name" value="PhnX-like"/>
</dbReference>
<dbReference type="NCBIfam" id="TIGR03351">
    <property type="entry name" value="PhnX-like"/>
    <property type="match status" value="1"/>
</dbReference>
<proteinExistence type="predicted"/>
<evidence type="ECO:0000313" key="1">
    <source>
        <dbReference type="EMBL" id="XBO49283.1"/>
    </source>
</evidence>
<dbReference type="GO" id="GO:0008967">
    <property type="term" value="F:phosphoglycolate phosphatase activity"/>
    <property type="evidence" value="ECO:0007669"/>
    <property type="project" value="TreeGrafter"/>
</dbReference>
<gene>
    <name evidence="1" type="ORF">ABEG20_06680</name>
</gene>
<dbReference type="Gene3D" id="3.40.50.1000">
    <property type="entry name" value="HAD superfamily/HAD-like"/>
    <property type="match status" value="1"/>
</dbReference>
<dbReference type="InterPro" id="IPR036412">
    <property type="entry name" value="HAD-like_sf"/>
</dbReference>
<name>A0AAU7K9U8_9SPHI</name>
<dbReference type="SFLD" id="SFLDG01135">
    <property type="entry name" value="C1.5.6:_HAD__Beta-PGM__Phospha"/>
    <property type="match status" value="1"/>
</dbReference>
<dbReference type="InterPro" id="IPR023214">
    <property type="entry name" value="HAD_sf"/>
</dbReference>
<dbReference type="Gene3D" id="1.10.150.240">
    <property type="entry name" value="Putative phosphatase, domain 2"/>
    <property type="match status" value="1"/>
</dbReference>
<dbReference type="SFLD" id="SFLDG01129">
    <property type="entry name" value="C1.5:_HAD__Beta-PGM__Phosphata"/>
    <property type="match status" value="1"/>
</dbReference>
<dbReference type="AlphaFoldDB" id="A0AAU7K9U8"/>
<reference evidence="1" key="1">
    <citation type="submission" date="2024-05" db="EMBL/GenBank/DDBJ databases">
        <authorList>
            <person name="Kim S."/>
            <person name="Heo J."/>
            <person name="Choi H."/>
            <person name="Choi Y."/>
            <person name="Kwon S.-W."/>
            <person name="Kim Y."/>
        </authorList>
    </citation>
    <scope>NUCLEOTIDE SEQUENCE</scope>
    <source>
        <strain evidence="1">KACC 23697</strain>
    </source>
</reference>